<protein>
    <recommendedName>
        <fullName evidence="2">TY-Chap central domain-containing protein</fullName>
    </recommendedName>
</protein>
<dbReference type="AlphaFoldDB" id="A0A212U0L9"/>
<evidence type="ECO:0000313" key="3">
    <source>
        <dbReference type="EMBL" id="SNC71779.1"/>
    </source>
</evidence>
<feature type="region of interest" description="Disordered" evidence="1">
    <location>
        <begin position="155"/>
        <end position="211"/>
    </location>
</feature>
<evidence type="ECO:0000256" key="1">
    <source>
        <dbReference type="SAM" id="MobiDB-lite"/>
    </source>
</evidence>
<gene>
    <name evidence="3" type="ORF">SAMN05445756_1614</name>
</gene>
<evidence type="ECO:0000259" key="2">
    <source>
        <dbReference type="Pfam" id="PF22551"/>
    </source>
</evidence>
<dbReference type="OrthoDB" id="1072676at2"/>
<dbReference type="Pfam" id="PF22551">
    <property type="entry name" value="TY-Chap1"/>
    <property type="match status" value="1"/>
</dbReference>
<accession>A0A212U0L9</accession>
<proteinExistence type="predicted"/>
<reference evidence="3 4" key="1">
    <citation type="submission" date="2017-06" db="EMBL/GenBank/DDBJ databases">
        <authorList>
            <person name="Kim H.J."/>
            <person name="Triplett B.A."/>
        </authorList>
    </citation>
    <scope>NUCLEOTIDE SEQUENCE [LARGE SCALE GENOMIC DNA]</scope>
    <source>
        <strain evidence="3 4">DSM 22179</strain>
    </source>
</reference>
<dbReference type="RefSeq" id="WP_088818559.1">
    <property type="nucleotide sequence ID" value="NZ_FYEZ01000002.1"/>
</dbReference>
<dbReference type="InterPro" id="IPR054343">
    <property type="entry name" value="TY-Chap_M"/>
</dbReference>
<sequence>MTDPTNLPNFPMGDDAAGGQTPQLIDQVKERLEADGMKPQVDKDGDIGFDVQGQTMFVRVTEGDVDIMRVFGQWQIGSDVPQDVGRWLQNTNDITLGANVIKMGIVGSTLVVSGEHLMLKGDSPSPRLQLTVNMIMQAVQIWHENVMKDDVQHATAAPIGNPGPASPGAAAQQQGQAPGGLQGVEPGARGGSSSFSLNLGDDAQGNEGNNA</sequence>
<feature type="domain" description="TY-Chap central" evidence="2">
    <location>
        <begin position="24"/>
        <end position="115"/>
    </location>
</feature>
<feature type="compositionally biased region" description="Low complexity" evidence="1">
    <location>
        <begin position="156"/>
        <end position="176"/>
    </location>
</feature>
<dbReference type="Proteomes" id="UP000198122">
    <property type="component" value="Unassembled WGS sequence"/>
</dbReference>
<dbReference type="EMBL" id="FYEZ01000002">
    <property type="protein sequence ID" value="SNC71779.1"/>
    <property type="molecule type" value="Genomic_DNA"/>
</dbReference>
<organism evidence="3 4">
    <name type="scientific">Kytococcus aerolatus</name>
    <dbReference type="NCBI Taxonomy" id="592308"/>
    <lineage>
        <taxon>Bacteria</taxon>
        <taxon>Bacillati</taxon>
        <taxon>Actinomycetota</taxon>
        <taxon>Actinomycetes</taxon>
        <taxon>Micrococcales</taxon>
        <taxon>Kytococcaceae</taxon>
        <taxon>Kytococcus</taxon>
    </lineage>
</organism>
<keyword evidence="4" id="KW-1185">Reference proteome</keyword>
<feature type="region of interest" description="Disordered" evidence="1">
    <location>
        <begin position="1"/>
        <end position="20"/>
    </location>
</feature>
<name>A0A212U0L9_9MICO</name>
<evidence type="ECO:0000313" key="4">
    <source>
        <dbReference type="Proteomes" id="UP000198122"/>
    </source>
</evidence>